<sequence>MADTTAASALASSLRNVTTATSEAAYRTSRPEHAVGKGINIIDQNVDGSSSSMQFDASGQIIPTGKAQKAESATASAVDLFA</sequence>
<dbReference type="AlphaFoldDB" id="A0A939HME0"/>
<proteinExistence type="predicted"/>
<dbReference type="RefSeq" id="WP_207845411.1">
    <property type="nucleotide sequence ID" value="NZ_JAFVMH010000002.1"/>
</dbReference>
<keyword evidence="3" id="KW-1185">Reference proteome</keyword>
<comment type="caution">
    <text evidence="2">The sequence shown here is derived from an EMBL/GenBank/DDBJ whole genome shotgun (WGS) entry which is preliminary data.</text>
</comment>
<evidence type="ECO:0000313" key="2">
    <source>
        <dbReference type="EMBL" id="MBO1324756.1"/>
    </source>
</evidence>
<dbReference type="Proteomes" id="UP000664073">
    <property type="component" value="Unassembled WGS sequence"/>
</dbReference>
<evidence type="ECO:0000256" key="1">
    <source>
        <dbReference type="SAM" id="MobiDB-lite"/>
    </source>
</evidence>
<feature type="region of interest" description="Disordered" evidence="1">
    <location>
        <begin position="12"/>
        <end position="32"/>
    </location>
</feature>
<organism evidence="2 3">
    <name type="scientific">Acetobacter garciniae</name>
    <dbReference type="NCBI Taxonomy" id="2817435"/>
    <lineage>
        <taxon>Bacteria</taxon>
        <taxon>Pseudomonadati</taxon>
        <taxon>Pseudomonadota</taxon>
        <taxon>Alphaproteobacteria</taxon>
        <taxon>Acetobacterales</taxon>
        <taxon>Acetobacteraceae</taxon>
        <taxon>Acetobacter</taxon>
    </lineage>
</organism>
<protein>
    <submittedName>
        <fullName evidence="2">Uncharacterized protein</fullName>
    </submittedName>
</protein>
<name>A0A939HME0_9PROT</name>
<accession>A0A939HME0</accession>
<dbReference type="EMBL" id="JAFVMH010000002">
    <property type="protein sequence ID" value="MBO1324756.1"/>
    <property type="molecule type" value="Genomic_DNA"/>
</dbReference>
<gene>
    <name evidence="2" type="ORF">J2D77_06275</name>
</gene>
<reference evidence="2" key="1">
    <citation type="submission" date="2021-03" db="EMBL/GenBank/DDBJ databases">
        <title>The complete genome sequence of Acetobacter sp. TBRC 12339.</title>
        <authorList>
            <person name="Charoenyingcharoen P."/>
            <person name="Yukphan P."/>
        </authorList>
    </citation>
    <scope>NUCLEOTIDE SEQUENCE</scope>
    <source>
        <strain evidence="2">TBRC 12339</strain>
    </source>
</reference>
<evidence type="ECO:0000313" key="3">
    <source>
        <dbReference type="Proteomes" id="UP000664073"/>
    </source>
</evidence>